<reference evidence="4" key="1">
    <citation type="journal article" date="2019" name="Int. J. Syst. Evol. Microbiol.">
        <title>The Global Catalogue of Microorganisms (GCM) 10K type strain sequencing project: providing services to taxonomists for standard genome sequencing and annotation.</title>
        <authorList>
            <consortium name="The Broad Institute Genomics Platform"/>
            <consortium name="The Broad Institute Genome Sequencing Center for Infectious Disease"/>
            <person name="Wu L."/>
            <person name="Ma J."/>
        </authorList>
    </citation>
    <scope>NUCLEOTIDE SEQUENCE [LARGE SCALE GENOMIC DNA]</scope>
    <source>
        <strain evidence="4">KACC 14249</strain>
    </source>
</reference>
<keyword evidence="2" id="KW-1133">Transmembrane helix</keyword>
<feature type="transmembrane region" description="Helical" evidence="2">
    <location>
        <begin position="92"/>
        <end position="113"/>
    </location>
</feature>
<dbReference type="Proteomes" id="UP001596189">
    <property type="component" value="Unassembled WGS sequence"/>
</dbReference>
<gene>
    <name evidence="3" type="ORF">ACFQDO_14765</name>
</gene>
<evidence type="ECO:0000313" key="3">
    <source>
        <dbReference type="EMBL" id="MFC6008397.1"/>
    </source>
</evidence>
<sequence>MTATPTAEGTVPVDGTATSERPSIGELLGDVSRDLSELVRQELALAKAEARESATKAGKGAGMFAGAATAGHFALLFLSVAAWWAIGNGTGRGWSALIVMAIWAVIAAVLALLGKKELTSIRGLDRTAETVKKIPPAVKGHEEQNR</sequence>
<dbReference type="EMBL" id="JBHSRD010000004">
    <property type="protein sequence ID" value="MFC6008397.1"/>
    <property type="molecule type" value="Genomic_DNA"/>
</dbReference>
<name>A0ABW1JHP3_9ACTN</name>
<keyword evidence="4" id="KW-1185">Reference proteome</keyword>
<feature type="transmembrane region" description="Helical" evidence="2">
    <location>
        <begin position="61"/>
        <end position="86"/>
    </location>
</feature>
<evidence type="ECO:0000256" key="1">
    <source>
        <dbReference type="SAM" id="MobiDB-lite"/>
    </source>
</evidence>
<protein>
    <submittedName>
        <fullName evidence="3">Phage holin family protein</fullName>
    </submittedName>
</protein>
<comment type="caution">
    <text evidence="3">The sequence shown here is derived from an EMBL/GenBank/DDBJ whole genome shotgun (WGS) entry which is preliminary data.</text>
</comment>
<keyword evidence="2" id="KW-0812">Transmembrane</keyword>
<organism evidence="3 4">
    <name type="scientific">Angustibacter luteus</name>
    <dbReference type="NCBI Taxonomy" id="658456"/>
    <lineage>
        <taxon>Bacteria</taxon>
        <taxon>Bacillati</taxon>
        <taxon>Actinomycetota</taxon>
        <taxon>Actinomycetes</taxon>
        <taxon>Kineosporiales</taxon>
        <taxon>Kineosporiaceae</taxon>
    </lineage>
</organism>
<evidence type="ECO:0000313" key="4">
    <source>
        <dbReference type="Proteomes" id="UP001596189"/>
    </source>
</evidence>
<dbReference type="InterPro" id="IPR009937">
    <property type="entry name" value="Phage_holin_3_6"/>
</dbReference>
<proteinExistence type="predicted"/>
<keyword evidence="2" id="KW-0472">Membrane</keyword>
<dbReference type="Pfam" id="PF07332">
    <property type="entry name" value="Phage_holin_3_6"/>
    <property type="match status" value="1"/>
</dbReference>
<evidence type="ECO:0000256" key="2">
    <source>
        <dbReference type="SAM" id="Phobius"/>
    </source>
</evidence>
<accession>A0ABW1JHP3</accession>
<feature type="region of interest" description="Disordered" evidence="1">
    <location>
        <begin position="1"/>
        <end position="22"/>
    </location>
</feature>
<dbReference type="RefSeq" id="WP_378227071.1">
    <property type="nucleotide sequence ID" value="NZ_BAABFP010000002.1"/>
</dbReference>